<feature type="chain" id="PRO_5016020005" evidence="1">
    <location>
        <begin position="26"/>
        <end position="91"/>
    </location>
</feature>
<keyword evidence="1" id="KW-0732">Signal</keyword>
<accession>A0A2U8RLN1</accession>
<dbReference type="EMBL" id="MF422089">
    <property type="protein sequence ID" value="AWM30285.1"/>
    <property type="molecule type" value="mRNA"/>
</dbReference>
<evidence type="ECO:0000256" key="1">
    <source>
        <dbReference type="SAM" id="SignalP"/>
    </source>
</evidence>
<dbReference type="AlphaFoldDB" id="A0A2U8RLN1"/>
<protein>
    <submittedName>
        <fullName evidence="2">MPMNPADYFSRGTVYIPTRDS</fullName>
    </submittedName>
</protein>
<evidence type="ECO:0000313" key="2">
    <source>
        <dbReference type="EMBL" id="AWM30285.1"/>
    </source>
</evidence>
<sequence>MHFQVLTRTLLLFVCLCFCIAAVTSMPMNPADYFSRGTVYIPTRDSRSSVPVEPGMMGHMCVYHPNFYCMCTSNGFISFCQNHSSSFFSKK</sequence>
<reference evidence="2" key="1">
    <citation type="submission" date="2017-06" db="EMBL/GenBank/DDBJ databases">
        <title>Neuropeptide precursor identification based on transcriptomic and neuropeptidomic analysis of circumoral nerve ring in sea cucumber.</title>
        <authorList>
            <person name="Chen M.Y."/>
            <person name="Hou Y.Y."/>
            <person name="Elphick M.R."/>
        </authorList>
    </citation>
    <scope>NUCLEOTIDE SEQUENCE</scope>
    <source>
        <tissue evidence="2">Circumoral nerve ring</tissue>
    </source>
</reference>
<proteinExistence type="evidence at transcript level"/>
<organism evidence="2">
    <name type="scientific">Stichopus japonicus</name>
    <name type="common">Sea cucumber</name>
    <dbReference type="NCBI Taxonomy" id="307972"/>
    <lineage>
        <taxon>Eukaryota</taxon>
        <taxon>Metazoa</taxon>
        <taxon>Echinodermata</taxon>
        <taxon>Eleutherozoa</taxon>
        <taxon>Echinozoa</taxon>
        <taxon>Holothuroidea</taxon>
        <taxon>Aspidochirotacea</taxon>
        <taxon>Aspidochirotida</taxon>
        <taxon>Stichopodidae</taxon>
        <taxon>Apostichopus</taxon>
    </lineage>
</organism>
<feature type="signal peptide" evidence="1">
    <location>
        <begin position="1"/>
        <end position="25"/>
    </location>
</feature>
<name>A0A2U8RLN1_STIJA</name>